<reference evidence="5 6" key="1">
    <citation type="submission" date="2023-06" db="EMBL/GenBank/DDBJ databases">
        <title>Black Yeasts Isolated from many extreme environments.</title>
        <authorList>
            <person name="Coleine C."/>
            <person name="Stajich J.E."/>
            <person name="Selbmann L."/>
        </authorList>
    </citation>
    <scope>NUCLEOTIDE SEQUENCE [LARGE SCALE GENOMIC DNA]</scope>
    <source>
        <strain evidence="5 6">CCFEE 5887</strain>
    </source>
</reference>
<dbReference type="GO" id="GO:0005634">
    <property type="term" value="C:nucleus"/>
    <property type="evidence" value="ECO:0007669"/>
    <property type="project" value="UniProtKB-SubCell"/>
</dbReference>
<feature type="region of interest" description="Disordered" evidence="3">
    <location>
        <begin position="1"/>
        <end position="22"/>
    </location>
</feature>
<evidence type="ECO:0000313" key="5">
    <source>
        <dbReference type="EMBL" id="KAK5533425.1"/>
    </source>
</evidence>
<dbReference type="Gene3D" id="4.10.240.10">
    <property type="entry name" value="Zn(2)-C6 fungal-type DNA-binding domain"/>
    <property type="match status" value="1"/>
</dbReference>
<dbReference type="SUPFAM" id="SSF57701">
    <property type="entry name" value="Zn2/Cys6 DNA-binding domain"/>
    <property type="match status" value="1"/>
</dbReference>
<name>A0AAV9Q3W4_9PEZI</name>
<evidence type="ECO:0000256" key="1">
    <source>
        <dbReference type="ARBA" id="ARBA00004123"/>
    </source>
</evidence>
<accession>A0AAV9Q3W4</accession>
<dbReference type="GO" id="GO:0008270">
    <property type="term" value="F:zinc ion binding"/>
    <property type="evidence" value="ECO:0007669"/>
    <property type="project" value="InterPro"/>
</dbReference>
<proteinExistence type="predicted"/>
<feature type="compositionally biased region" description="Polar residues" evidence="3">
    <location>
        <begin position="70"/>
        <end position="79"/>
    </location>
</feature>
<keyword evidence="6" id="KW-1185">Reference proteome</keyword>
<feature type="domain" description="Zn(2)-C6 fungal-type" evidence="4">
    <location>
        <begin position="21"/>
        <end position="51"/>
    </location>
</feature>
<dbReference type="InterPro" id="IPR021858">
    <property type="entry name" value="Fun_TF"/>
</dbReference>
<dbReference type="PROSITE" id="PS50048">
    <property type="entry name" value="ZN2_CY6_FUNGAL_2"/>
    <property type="match status" value="1"/>
</dbReference>
<organism evidence="5 6">
    <name type="scientific">Vermiconidia calcicola</name>
    <dbReference type="NCBI Taxonomy" id="1690605"/>
    <lineage>
        <taxon>Eukaryota</taxon>
        <taxon>Fungi</taxon>
        <taxon>Dikarya</taxon>
        <taxon>Ascomycota</taxon>
        <taxon>Pezizomycotina</taxon>
        <taxon>Dothideomycetes</taxon>
        <taxon>Dothideomycetidae</taxon>
        <taxon>Mycosphaerellales</taxon>
        <taxon>Extremaceae</taxon>
        <taxon>Vermiconidia</taxon>
    </lineage>
</organism>
<dbReference type="Pfam" id="PF00172">
    <property type="entry name" value="Zn_clus"/>
    <property type="match status" value="1"/>
</dbReference>
<dbReference type="CDD" id="cd00067">
    <property type="entry name" value="GAL4"/>
    <property type="match status" value="1"/>
</dbReference>
<dbReference type="InterPro" id="IPR036864">
    <property type="entry name" value="Zn2-C6_fun-type_DNA-bd_sf"/>
</dbReference>
<dbReference type="InterPro" id="IPR001138">
    <property type="entry name" value="Zn2Cys6_DnaBD"/>
</dbReference>
<gene>
    <name evidence="5" type="ORF">LTR25_007291</name>
</gene>
<protein>
    <recommendedName>
        <fullName evidence="4">Zn(2)-C6 fungal-type domain-containing protein</fullName>
    </recommendedName>
</protein>
<dbReference type="Pfam" id="PF11951">
    <property type="entry name" value="Fungal_trans_2"/>
    <property type="match status" value="1"/>
</dbReference>
<dbReference type="Proteomes" id="UP001345827">
    <property type="component" value="Unassembled WGS sequence"/>
</dbReference>
<dbReference type="SMART" id="SM00066">
    <property type="entry name" value="GAL4"/>
    <property type="match status" value="1"/>
</dbReference>
<dbReference type="PROSITE" id="PS00463">
    <property type="entry name" value="ZN2_CY6_FUNGAL_1"/>
    <property type="match status" value="1"/>
</dbReference>
<dbReference type="EMBL" id="JAXLQG010000013">
    <property type="protein sequence ID" value="KAK5533425.1"/>
    <property type="molecule type" value="Genomic_DNA"/>
</dbReference>
<dbReference type="GO" id="GO:0000981">
    <property type="term" value="F:DNA-binding transcription factor activity, RNA polymerase II-specific"/>
    <property type="evidence" value="ECO:0007669"/>
    <property type="project" value="InterPro"/>
</dbReference>
<dbReference type="PANTHER" id="PTHR37534:SF46">
    <property type="entry name" value="ZN(II)2CYS6 TRANSCRIPTION FACTOR (EUROFUNG)"/>
    <property type="match status" value="1"/>
</dbReference>
<keyword evidence="2" id="KW-0539">Nucleus</keyword>
<dbReference type="PANTHER" id="PTHR37534">
    <property type="entry name" value="TRANSCRIPTIONAL ACTIVATOR PROTEIN UGA3"/>
    <property type="match status" value="1"/>
</dbReference>
<feature type="region of interest" description="Disordered" evidence="3">
    <location>
        <begin position="59"/>
        <end position="83"/>
    </location>
</feature>
<dbReference type="AlphaFoldDB" id="A0AAV9Q3W4"/>
<evidence type="ECO:0000313" key="6">
    <source>
        <dbReference type="Proteomes" id="UP001345827"/>
    </source>
</evidence>
<sequence>MDSIKPKRQPRPPPKLRTKTGCHKCRERRKKCDEKKPICGACSKLNLYCSYTESSRRLSVSTESPPPSPQDLSPASTDTLADLPLPSPRCTTVSLRSAALRSERDWQVFQYASARFLPLLTTPDATSEFRDVSFVFAIGFEEPWVMHAALAPAALHASYASLMPKEDAIVYTQSALQGLRQAIQDSRHLAPRQETFLAASLYLGVFEDFYSAPASQSLTHYKAIAQVLEAQTASIPRLDIGQLSVFQRTLLDSVLYHFSTRLIFEEDVDAICKSFPSQTIAMYIEALESGSRESQKTLSILPVLGLAPPSLFLLIYHMTWLSRQLPFDHHSNNYPVALQCSTELDELIKTNPVLRFDDAEVFADDHEATLSNTGIAAKLYALATKIFILKILHPHRSRTTSPQICTILQQGYQLLKCYDGSAACGQSICWAILILGCTACPVSHVEARGHFHDAIEARLRLDMRRLIQRQLLHLWKTSYSGYVRRTASVLEKIWALPDFLLNISTDGDVDPGMVYDGLNALIYKHGLGQALVAQDSG</sequence>
<evidence type="ECO:0000256" key="2">
    <source>
        <dbReference type="ARBA" id="ARBA00023242"/>
    </source>
</evidence>
<comment type="subcellular location">
    <subcellularLocation>
        <location evidence="1">Nucleus</location>
    </subcellularLocation>
</comment>
<evidence type="ECO:0000256" key="3">
    <source>
        <dbReference type="SAM" id="MobiDB-lite"/>
    </source>
</evidence>
<comment type="caution">
    <text evidence="5">The sequence shown here is derived from an EMBL/GenBank/DDBJ whole genome shotgun (WGS) entry which is preliminary data.</text>
</comment>
<evidence type="ECO:0000259" key="4">
    <source>
        <dbReference type="PROSITE" id="PS50048"/>
    </source>
</evidence>